<dbReference type="SUPFAM" id="SSF49899">
    <property type="entry name" value="Concanavalin A-like lectins/glucanases"/>
    <property type="match status" value="1"/>
</dbReference>
<reference evidence="2" key="1">
    <citation type="submission" date="2021-01" db="EMBL/GenBank/DDBJ databases">
        <authorList>
            <person name="Corre E."/>
            <person name="Pelletier E."/>
            <person name="Niang G."/>
            <person name="Scheremetjew M."/>
            <person name="Finn R."/>
            <person name="Kale V."/>
            <person name="Holt S."/>
            <person name="Cochrane G."/>
            <person name="Meng A."/>
            <person name="Brown T."/>
            <person name="Cohen L."/>
        </authorList>
    </citation>
    <scope>NUCLEOTIDE SEQUENCE</scope>
    <source>
        <strain evidence="2">NY070348D</strain>
    </source>
</reference>
<dbReference type="InterPro" id="IPR003877">
    <property type="entry name" value="SPRY_dom"/>
</dbReference>
<dbReference type="PROSITE" id="PS50181">
    <property type="entry name" value="FBOX"/>
    <property type="match status" value="1"/>
</dbReference>
<feature type="domain" description="F-box" evidence="1">
    <location>
        <begin position="20"/>
        <end position="68"/>
    </location>
</feature>
<dbReference type="InterPro" id="IPR013320">
    <property type="entry name" value="ConA-like_dom_sf"/>
</dbReference>
<accession>A0A7S2RKR0</accession>
<evidence type="ECO:0000259" key="1">
    <source>
        <dbReference type="PROSITE" id="PS50181"/>
    </source>
</evidence>
<dbReference type="InterPro" id="IPR050618">
    <property type="entry name" value="Ubq-SigPath_Reg"/>
</dbReference>
<dbReference type="EMBL" id="HBHK01007388">
    <property type="protein sequence ID" value="CAD9673953.1"/>
    <property type="molecule type" value="Transcribed_RNA"/>
</dbReference>
<dbReference type="InterPro" id="IPR001810">
    <property type="entry name" value="F-box_dom"/>
</dbReference>
<dbReference type="InterPro" id="IPR044736">
    <property type="entry name" value="Gid1/RanBPM/SPLA_SPRY"/>
</dbReference>
<sequence length="348" mass="39163">MRPYKVKKLGTATCELECTKMTLSHIPPEVVQYFLTFLAPEALVGFTSTCTVFNRIYEDEKDMLWKKLTLSLCFEQNDNLELVLLDGLKANAVFRELAQIGIKQNPVFDKSMMFFGHSEGRKFAMAENGFCYYTGTKLGGNRAVRIQWPFDLLSESLVFSSCKQKIGRLNCARRSYKYFEVEIGPRLVDKTHPLMQDTLSIGYCTDKFTCAGTMPGWNRESFGWHSDDGLFFFNSGVGISAFSPDTPNVTFGTGDVVGCGIIHLGCVASTRRSLRRCLSAPSPRSCKHRIKIFFTKNGKIIPSSTEIDSILVGQTWSSQIYPCIGVDSREGFKPRLHDFLFDIDSINP</sequence>
<dbReference type="Pfam" id="PF00622">
    <property type="entry name" value="SPRY"/>
    <property type="match status" value="1"/>
</dbReference>
<dbReference type="InterPro" id="IPR043136">
    <property type="entry name" value="B30.2/SPRY_sf"/>
</dbReference>
<protein>
    <recommendedName>
        <fullName evidence="1">F-box domain-containing protein</fullName>
    </recommendedName>
</protein>
<dbReference type="PANTHER" id="PTHR12864">
    <property type="entry name" value="RAN BINDING PROTEIN 9-RELATED"/>
    <property type="match status" value="1"/>
</dbReference>
<dbReference type="CDD" id="cd12885">
    <property type="entry name" value="SPRY_RanBP_like"/>
    <property type="match status" value="1"/>
</dbReference>
<name>A0A7S2RKR0_9STRA</name>
<organism evidence="2">
    <name type="scientific">Mucochytrium quahogii</name>
    <dbReference type="NCBI Taxonomy" id="96639"/>
    <lineage>
        <taxon>Eukaryota</taxon>
        <taxon>Sar</taxon>
        <taxon>Stramenopiles</taxon>
        <taxon>Bigyra</taxon>
        <taxon>Labyrinthulomycetes</taxon>
        <taxon>Thraustochytrida</taxon>
        <taxon>Thraustochytriidae</taxon>
        <taxon>Mucochytrium</taxon>
    </lineage>
</organism>
<proteinExistence type="predicted"/>
<gene>
    <name evidence="2" type="ORF">QSP1433_LOCUS4516</name>
</gene>
<dbReference type="Gene3D" id="2.60.120.920">
    <property type="match status" value="1"/>
</dbReference>
<dbReference type="InterPro" id="IPR036047">
    <property type="entry name" value="F-box-like_dom_sf"/>
</dbReference>
<dbReference type="AlphaFoldDB" id="A0A7S2RKR0"/>
<evidence type="ECO:0000313" key="2">
    <source>
        <dbReference type="EMBL" id="CAD9673953.1"/>
    </source>
</evidence>
<dbReference type="SUPFAM" id="SSF81383">
    <property type="entry name" value="F-box domain"/>
    <property type="match status" value="1"/>
</dbReference>